<gene>
    <name evidence="2" type="ORF">SAMN05421780_101414</name>
</gene>
<organism evidence="2 3">
    <name type="scientific">Flexibacter flexilis DSM 6793</name>
    <dbReference type="NCBI Taxonomy" id="927664"/>
    <lineage>
        <taxon>Bacteria</taxon>
        <taxon>Pseudomonadati</taxon>
        <taxon>Bacteroidota</taxon>
        <taxon>Cytophagia</taxon>
        <taxon>Cytophagales</taxon>
        <taxon>Flexibacteraceae</taxon>
        <taxon>Flexibacter</taxon>
    </lineage>
</organism>
<dbReference type="Pfam" id="PF00903">
    <property type="entry name" value="Glyoxalase"/>
    <property type="match status" value="1"/>
</dbReference>
<sequence>MNLVSIRIITENVMQLVAFYQKVTNLKAVQFTEDFAEIRTPSATLAIGSIQTLAFFTDTTIAEAAQNRSAIIELICPDVDVEYDRLQQDIASQVIQIPTIMPWGNKSLLFRDPDGNLVNLFSPVSEAALLKFEGKF</sequence>
<dbReference type="GO" id="GO:0051213">
    <property type="term" value="F:dioxygenase activity"/>
    <property type="evidence" value="ECO:0007669"/>
    <property type="project" value="UniProtKB-KW"/>
</dbReference>
<evidence type="ECO:0000313" key="3">
    <source>
        <dbReference type="Proteomes" id="UP000199514"/>
    </source>
</evidence>
<dbReference type="InterPro" id="IPR029068">
    <property type="entry name" value="Glyas_Bleomycin-R_OHBP_Dase"/>
</dbReference>
<dbReference type="AlphaFoldDB" id="A0A1I1DWH8"/>
<reference evidence="2 3" key="1">
    <citation type="submission" date="2016-10" db="EMBL/GenBank/DDBJ databases">
        <authorList>
            <person name="de Groot N.N."/>
        </authorList>
    </citation>
    <scope>NUCLEOTIDE SEQUENCE [LARGE SCALE GENOMIC DNA]</scope>
    <source>
        <strain evidence="2 3">DSM 6793</strain>
    </source>
</reference>
<dbReference type="STRING" id="927664.SAMN05421780_101414"/>
<dbReference type="InterPro" id="IPR004360">
    <property type="entry name" value="Glyas_Fos-R_dOase_dom"/>
</dbReference>
<dbReference type="SUPFAM" id="SSF54593">
    <property type="entry name" value="Glyoxalase/Bleomycin resistance protein/Dihydroxybiphenyl dioxygenase"/>
    <property type="match status" value="1"/>
</dbReference>
<dbReference type="RefSeq" id="WP_091506448.1">
    <property type="nucleotide sequence ID" value="NZ_FOLE01000001.1"/>
</dbReference>
<dbReference type="Proteomes" id="UP000199514">
    <property type="component" value="Unassembled WGS sequence"/>
</dbReference>
<name>A0A1I1DWH8_9BACT</name>
<dbReference type="EMBL" id="FOLE01000001">
    <property type="protein sequence ID" value="SFB77378.1"/>
    <property type="molecule type" value="Genomic_DNA"/>
</dbReference>
<keyword evidence="3" id="KW-1185">Reference proteome</keyword>
<proteinExistence type="predicted"/>
<dbReference type="InterPro" id="IPR037523">
    <property type="entry name" value="VOC_core"/>
</dbReference>
<protein>
    <submittedName>
        <fullName evidence="2">Catechol 2,3-dioxygenase</fullName>
    </submittedName>
</protein>
<keyword evidence="2" id="KW-0560">Oxidoreductase</keyword>
<evidence type="ECO:0000259" key="1">
    <source>
        <dbReference type="PROSITE" id="PS51819"/>
    </source>
</evidence>
<dbReference type="PROSITE" id="PS51819">
    <property type="entry name" value="VOC"/>
    <property type="match status" value="1"/>
</dbReference>
<accession>A0A1I1DWH8</accession>
<keyword evidence="2" id="KW-0223">Dioxygenase</keyword>
<dbReference type="OrthoDB" id="9796521at2"/>
<feature type="domain" description="VOC" evidence="1">
    <location>
        <begin position="2"/>
        <end position="123"/>
    </location>
</feature>
<dbReference type="Gene3D" id="3.10.180.10">
    <property type="entry name" value="2,3-Dihydroxybiphenyl 1,2-Dioxygenase, domain 1"/>
    <property type="match status" value="1"/>
</dbReference>
<evidence type="ECO:0000313" key="2">
    <source>
        <dbReference type="EMBL" id="SFB77378.1"/>
    </source>
</evidence>